<protein>
    <recommendedName>
        <fullName evidence="6">Short-chain dehydrogenase</fullName>
    </recommendedName>
</protein>
<comment type="similarity">
    <text evidence="1">Belongs to the short-chain dehydrogenases/reductases (SDR) family.</text>
</comment>
<dbReference type="Gene3D" id="3.40.50.720">
    <property type="entry name" value="NAD(P)-binding Rossmann-like Domain"/>
    <property type="match status" value="1"/>
</dbReference>
<reference evidence="4 5" key="1">
    <citation type="submission" date="2016-04" db="EMBL/GenBank/DDBJ databases">
        <title>Draft genome of Fonsecaea erecta CBS 125763.</title>
        <authorList>
            <person name="Weiss V.A."/>
            <person name="Vicente V.A."/>
            <person name="Raittz R.T."/>
            <person name="Moreno L.F."/>
            <person name="De Souza E.M."/>
            <person name="Pedrosa F.O."/>
            <person name="Steffens M.B."/>
            <person name="Faoro H."/>
            <person name="Tadra-Sfeir M.Z."/>
            <person name="Najafzadeh M.J."/>
            <person name="Felipe M.S."/>
            <person name="Teixeira M."/>
            <person name="Sun J."/>
            <person name="Xi L."/>
            <person name="Gomes R."/>
            <person name="De Azevedo C.M."/>
            <person name="Salgado C.G."/>
            <person name="Da Silva M.B."/>
            <person name="Nascimento M.F."/>
            <person name="Queiroz-Telles F."/>
            <person name="Attili D.S."/>
            <person name="Gorbushina A."/>
        </authorList>
    </citation>
    <scope>NUCLEOTIDE SEQUENCE [LARGE SCALE GENOMIC DNA]</scope>
    <source>
        <strain evidence="4 5">CBS 125763</strain>
    </source>
</reference>
<keyword evidence="2" id="KW-0521">NADP</keyword>
<dbReference type="OrthoDB" id="191139at2759"/>
<proteinExistence type="inferred from homology"/>
<dbReference type="GO" id="GO:0016491">
    <property type="term" value="F:oxidoreductase activity"/>
    <property type="evidence" value="ECO:0007669"/>
    <property type="project" value="UniProtKB-KW"/>
</dbReference>
<evidence type="ECO:0000256" key="1">
    <source>
        <dbReference type="ARBA" id="ARBA00006484"/>
    </source>
</evidence>
<comment type="caution">
    <text evidence="4">The sequence shown here is derived from an EMBL/GenBank/DDBJ whole genome shotgun (WGS) entry which is preliminary data.</text>
</comment>
<dbReference type="RefSeq" id="XP_018689359.1">
    <property type="nucleotide sequence ID" value="XM_018841650.1"/>
</dbReference>
<evidence type="ECO:0008006" key="6">
    <source>
        <dbReference type="Google" id="ProtNLM"/>
    </source>
</evidence>
<dbReference type="PANTHER" id="PTHR24320:SF236">
    <property type="entry name" value="SHORT-CHAIN DEHYDROGENASE-RELATED"/>
    <property type="match status" value="1"/>
</dbReference>
<gene>
    <name evidence="4" type="ORF">AYL99_10144</name>
</gene>
<evidence type="ECO:0000313" key="5">
    <source>
        <dbReference type="Proteomes" id="UP000078343"/>
    </source>
</evidence>
<name>A0A178Z8I2_9EURO</name>
<evidence type="ECO:0000313" key="4">
    <source>
        <dbReference type="EMBL" id="OAP55992.1"/>
    </source>
</evidence>
<organism evidence="4 5">
    <name type="scientific">Fonsecaea erecta</name>
    <dbReference type="NCBI Taxonomy" id="1367422"/>
    <lineage>
        <taxon>Eukaryota</taxon>
        <taxon>Fungi</taxon>
        <taxon>Dikarya</taxon>
        <taxon>Ascomycota</taxon>
        <taxon>Pezizomycotina</taxon>
        <taxon>Eurotiomycetes</taxon>
        <taxon>Chaetothyriomycetidae</taxon>
        <taxon>Chaetothyriales</taxon>
        <taxon>Herpotrichiellaceae</taxon>
        <taxon>Fonsecaea</taxon>
    </lineage>
</organism>
<evidence type="ECO:0000256" key="3">
    <source>
        <dbReference type="ARBA" id="ARBA00023002"/>
    </source>
</evidence>
<dbReference type="PANTHER" id="PTHR24320">
    <property type="entry name" value="RETINOL DEHYDROGENASE"/>
    <property type="match status" value="1"/>
</dbReference>
<dbReference type="InterPro" id="IPR036291">
    <property type="entry name" value="NAD(P)-bd_dom_sf"/>
</dbReference>
<keyword evidence="5" id="KW-1185">Reference proteome</keyword>
<dbReference type="PRINTS" id="PR00081">
    <property type="entry name" value="GDHRDH"/>
</dbReference>
<dbReference type="EMBL" id="LVYI01000010">
    <property type="protein sequence ID" value="OAP55992.1"/>
    <property type="molecule type" value="Genomic_DNA"/>
</dbReference>
<dbReference type="STRING" id="1367422.A0A178Z8I2"/>
<sequence>MGHTLSRHGPLAQSFFIPKPPLSEKNLPDQTGKVCIVTGGNAGVGFEVCKILYEHNATVYLAGRSEEKCKQAISSIVESIGAKTKPKGALRFLKLDLADLATIKASAEEFLRQETRLDWLCNNAGVMLAPAGSQGAQGHELHMVTNCLGHWLFTHFLHPILSSTAAGSPPHTVRVSWAGSVVIDLYSPKHGISLDTDGVPALPLSDPQKLYAISKAGNLFYASEYGKRSRTQGPSIVSTCFNPGNLRTELQRYVSPTRKMFQNLVLYPAIFGAYTELFSGFSREVTTEQNGCYIGPWGRVLDVRADVRASCKSVEEGGNGIAKAFWEWSDRECRPYMCENECPYGQDGDTEVDLTESMKCFIRRWSTPDTLSTAQFRGTIA</sequence>
<evidence type="ECO:0000256" key="2">
    <source>
        <dbReference type="ARBA" id="ARBA00022857"/>
    </source>
</evidence>
<dbReference type="Proteomes" id="UP000078343">
    <property type="component" value="Unassembled WGS sequence"/>
</dbReference>
<dbReference type="InterPro" id="IPR002347">
    <property type="entry name" value="SDR_fam"/>
</dbReference>
<dbReference type="Pfam" id="PF00106">
    <property type="entry name" value="adh_short"/>
    <property type="match status" value="1"/>
</dbReference>
<keyword evidence="3" id="KW-0560">Oxidoreductase</keyword>
<dbReference type="SUPFAM" id="SSF51735">
    <property type="entry name" value="NAD(P)-binding Rossmann-fold domains"/>
    <property type="match status" value="1"/>
</dbReference>
<accession>A0A178Z8I2</accession>
<dbReference type="AlphaFoldDB" id="A0A178Z8I2"/>
<dbReference type="GeneID" id="30014312"/>